<evidence type="ECO:0000313" key="3">
    <source>
        <dbReference type="Proteomes" id="UP000637002"/>
    </source>
</evidence>
<protein>
    <submittedName>
        <fullName evidence="2">Uncharacterized protein</fullName>
    </submittedName>
</protein>
<accession>A0A916TY62</accession>
<dbReference type="EMBL" id="BMGG01000001">
    <property type="protein sequence ID" value="GGC47613.1"/>
    <property type="molecule type" value="Genomic_DNA"/>
</dbReference>
<keyword evidence="3" id="KW-1185">Reference proteome</keyword>
<name>A0A916TY62_9HYPH</name>
<organism evidence="2 3">
    <name type="scientific">Chelatococcus reniformis</name>
    <dbReference type="NCBI Taxonomy" id="1494448"/>
    <lineage>
        <taxon>Bacteria</taxon>
        <taxon>Pseudomonadati</taxon>
        <taxon>Pseudomonadota</taxon>
        <taxon>Alphaproteobacteria</taxon>
        <taxon>Hyphomicrobiales</taxon>
        <taxon>Chelatococcaceae</taxon>
        <taxon>Chelatococcus</taxon>
    </lineage>
</organism>
<proteinExistence type="predicted"/>
<evidence type="ECO:0000313" key="2">
    <source>
        <dbReference type="EMBL" id="GGC47613.1"/>
    </source>
</evidence>
<dbReference type="Proteomes" id="UP000637002">
    <property type="component" value="Unassembled WGS sequence"/>
</dbReference>
<feature type="region of interest" description="Disordered" evidence="1">
    <location>
        <begin position="48"/>
        <end position="170"/>
    </location>
</feature>
<sequence length="193" mass="21093">MKRTLRPFVVETKQGKKPRSWIAELDSQVMSPSRQKAELTAAEVFSDIRSKPAEKAAPSNAPRVLPDLSRDVAPPEPEAAETSAVEAAEEPLVEPPAAPRPRRPRQPRARSPEPAAAEPHIRAVPAAAEAPEAELEPDLEPEAAEAMDDASATGMAAPARTDLRSRRVGRRQLARAELPLGQRWKRRLHPAAW</sequence>
<gene>
    <name evidence="2" type="ORF">GCM10010994_03480</name>
</gene>
<evidence type="ECO:0000256" key="1">
    <source>
        <dbReference type="SAM" id="MobiDB-lite"/>
    </source>
</evidence>
<dbReference type="AlphaFoldDB" id="A0A916TY62"/>
<feature type="compositionally biased region" description="Acidic residues" evidence="1">
    <location>
        <begin position="131"/>
        <end position="148"/>
    </location>
</feature>
<comment type="caution">
    <text evidence="2">The sequence shown here is derived from an EMBL/GenBank/DDBJ whole genome shotgun (WGS) entry which is preliminary data.</text>
</comment>
<reference evidence="2" key="2">
    <citation type="submission" date="2020-09" db="EMBL/GenBank/DDBJ databases">
        <authorList>
            <person name="Sun Q."/>
            <person name="Zhou Y."/>
        </authorList>
    </citation>
    <scope>NUCLEOTIDE SEQUENCE</scope>
    <source>
        <strain evidence="2">CGMCC 1.12919</strain>
    </source>
</reference>
<reference evidence="2" key="1">
    <citation type="journal article" date="2014" name="Int. J. Syst. Evol. Microbiol.">
        <title>Complete genome sequence of Corynebacterium casei LMG S-19264T (=DSM 44701T), isolated from a smear-ripened cheese.</title>
        <authorList>
            <consortium name="US DOE Joint Genome Institute (JGI-PGF)"/>
            <person name="Walter F."/>
            <person name="Albersmeier A."/>
            <person name="Kalinowski J."/>
            <person name="Ruckert C."/>
        </authorList>
    </citation>
    <scope>NUCLEOTIDE SEQUENCE</scope>
    <source>
        <strain evidence="2">CGMCC 1.12919</strain>
    </source>
</reference>